<name>A0A7J9I6R0_9ROSI</name>
<dbReference type="AlphaFoldDB" id="A0A7J9I6R0"/>
<dbReference type="Proteomes" id="UP000593560">
    <property type="component" value="Unassembled WGS sequence"/>
</dbReference>
<evidence type="ECO:0000313" key="2">
    <source>
        <dbReference type="Proteomes" id="UP000593560"/>
    </source>
</evidence>
<protein>
    <submittedName>
        <fullName evidence="1">Uncharacterized protein</fullName>
    </submittedName>
</protein>
<comment type="caution">
    <text evidence="1">The sequence shown here is derived from an EMBL/GenBank/DDBJ whole genome shotgun (WGS) entry which is preliminary data.</text>
</comment>
<dbReference type="EMBL" id="JABFAD010053954">
    <property type="protein sequence ID" value="MBA0817588.1"/>
    <property type="molecule type" value="Genomic_DNA"/>
</dbReference>
<proteinExistence type="predicted"/>
<reference evidence="1 2" key="1">
    <citation type="journal article" date="2019" name="Genome Biol. Evol.">
        <title>Insights into the evolution of the New World diploid cottons (Gossypium, subgenus Houzingenia) based on genome sequencing.</title>
        <authorList>
            <person name="Grover C.E."/>
            <person name="Arick M.A. 2nd"/>
            <person name="Thrash A."/>
            <person name="Conover J.L."/>
            <person name="Sanders W.S."/>
            <person name="Peterson D.G."/>
            <person name="Frelichowski J.E."/>
            <person name="Scheffler J.A."/>
            <person name="Scheffler B.E."/>
            <person name="Wendel J.F."/>
        </authorList>
    </citation>
    <scope>NUCLEOTIDE SEQUENCE [LARGE SCALE GENOMIC DNA]</scope>
    <source>
        <strain evidence="1">0</strain>
        <tissue evidence="1">Leaf</tissue>
    </source>
</reference>
<feature type="non-terminal residue" evidence="1">
    <location>
        <position position="67"/>
    </location>
</feature>
<keyword evidence="2" id="KW-1185">Reference proteome</keyword>
<sequence length="67" mass="7446">MVADVEYLPWFRLIGKSYLLSRKGGEGKFSVRGNGDHHSSSIGGTWSHDGTVIDPDRRSTACVYVIY</sequence>
<accession>A0A7J9I6R0</accession>
<gene>
    <name evidence="1" type="ORF">Gohar_022362</name>
</gene>
<organism evidence="1 2">
    <name type="scientific">Gossypium harknessii</name>
    <dbReference type="NCBI Taxonomy" id="34285"/>
    <lineage>
        <taxon>Eukaryota</taxon>
        <taxon>Viridiplantae</taxon>
        <taxon>Streptophyta</taxon>
        <taxon>Embryophyta</taxon>
        <taxon>Tracheophyta</taxon>
        <taxon>Spermatophyta</taxon>
        <taxon>Magnoliopsida</taxon>
        <taxon>eudicotyledons</taxon>
        <taxon>Gunneridae</taxon>
        <taxon>Pentapetalae</taxon>
        <taxon>rosids</taxon>
        <taxon>malvids</taxon>
        <taxon>Malvales</taxon>
        <taxon>Malvaceae</taxon>
        <taxon>Malvoideae</taxon>
        <taxon>Gossypium</taxon>
    </lineage>
</organism>
<evidence type="ECO:0000313" key="1">
    <source>
        <dbReference type="EMBL" id="MBA0817588.1"/>
    </source>
</evidence>